<evidence type="ECO:0000313" key="4">
    <source>
        <dbReference type="Proteomes" id="UP000064912"/>
    </source>
</evidence>
<dbReference type="Proteomes" id="UP000064912">
    <property type="component" value="Chromosome"/>
</dbReference>
<feature type="domain" description="Sulfatase-modifying factor enzyme-like" evidence="2">
    <location>
        <begin position="134"/>
        <end position="304"/>
    </location>
</feature>
<dbReference type="InterPro" id="IPR016187">
    <property type="entry name" value="CTDL_fold"/>
</dbReference>
<accession>A0A0D6B160</accession>
<sequence>MRSAALCLSLFLAAPVAAAPVTWDKAQYDPAAGTAPADLILPMPCGGAMAFQRVVVPVEADDPLADRRIRVGQSDPETGYSDYLRTAYLRGAFPGPAPGDSVYYIARYEMTRAQGRALTGDCSPPRRIDRTALGGLSWFRAVELSQFYSEWLLAEASEALPPETDGRAYLRLPTETEWEFAARGGAAVDPTVFPSRRFFGEGDLFDYAKVVGSARGALLPVGLARPNPLGLYDIYGNAEELMLEPYRLNAVGREHGQAGGLVTRGGSVLSAPAQVYSAERTEYPLYSAADGTATAGKTFGLRLVLSRSVAWSDPVLREIKAGWIARTEKTARGGPDQTPLGTLAEMIDEEIDPRRKAALQDLQLEVRRSDEEATAAFGEAAKSTLLNGAVLVGAMRAGQTEEARMSSELIGIADQTRLCARAEQCSALRSAGARLMTKLDMLRDVQKTYLLSLRSAVESLTEGANPKLTEDAMRLLQGELSASGQRQILDNLARFAALLEAYRDKPDMSEDELRLLVLSH</sequence>
<dbReference type="GO" id="GO:0120147">
    <property type="term" value="F:formylglycine-generating oxidase activity"/>
    <property type="evidence" value="ECO:0007669"/>
    <property type="project" value="TreeGrafter"/>
</dbReference>
<dbReference type="InterPro" id="IPR042095">
    <property type="entry name" value="SUMF_sf"/>
</dbReference>
<dbReference type="AlphaFoldDB" id="A0A0D6B160"/>
<organism evidence="3 4">
    <name type="scientific">Rhodovulum sulfidophilum</name>
    <name type="common">Rhodobacter sulfidophilus</name>
    <dbReference type="NCBI Taxonomy" id="35806"/>
    <lineage>
        <taxon>Bacteria</taxon>
        <taxon>Pseudomonadati</taxon>
        <taxon>Pseudomonadota</taxon>
        <taxon>Alphaproteobacteria</taxon>
        <taxon>Rhodobacterales</taxon>
        <taxon>Paracoccaceae</taxon>
        <taxon>Rhodovulum</taxon>
    </lineage>
</organism>
<keyword evidence="1" id="KW-0732">Signal</keyword>
<dbReference type="Pfam" id="PF03781">
    <property type="entry name" value="FGE-sulfatase"/>
    <property type="match status" value="1"/>
</dbReference>
<dbReference type="SUPFAM" id="SSF56436">
    <property type="entry name" value="C-type lectin-like"/>
    <property type="match status" value="1"/>
</dbReference>
<reference evidence="3 4" key="1">
    <citation type="submission" date="2015-02" db="EMBL/GenBank/DDBJ databases">
        <title>Genome sequene of Rhodovulum sulfidophilum DSM 2351.</title>
        <authorList>
            <person name="Nagao N."/>
        </authorList>
    </citation>
    <scope>NUCLEOTIDE SEQUENCE [LARGE SCALE GENOMIC DNA]</scope>
    <source>
        <strain evidence="3 4">DSM 2351</strain>
    </source>
</reference>
<name>A0A0D6B160_RHOSU</name>
<dbReference type="PANTHER" id="PTHR23150">
    <property type="entry name" value="SULFATASE MODIFYING FACTOR 1, 2"/>
    <property type="match status" value="1"/>
</dbReference>
<dbReference type="KEGG" id="rsu:NHU_01753"/>
<dbReference type="PATRIC" id="fig|35806.4.peg.1809"/>
<evidence type="ECO:0000259" key="2">
    <source>
        <dbReference type="Pfam" id="PF03781"/>
    </source>
</evidence>
<dbReference type="InterPro" id="IPR005532">
    <property type="entry name" value="SUMF_dom"/>
</dbReference>
<evidence type="ECO:0000313" key="3">
    <source>
        <dbReference type="EMBL" id="BAQ68908.1"/>
    </source>
</evidence>
<proteinExistence type="predicted"/>
<dbReference type="PANTHER" id="PTHR23150:SF19">
    <property type="entry name" value="FORMYLGLYCINE-GENERATING ENZYME"/>
    <property type="match status" value="1"/>
</dbReference>
<gene>
    <name evidence="3" type="ORF">NHU_01753</name>
</gene>
<dbReference type="eggNOG" id="COG1262">
    <property type="taxonomic scope" value="Bacteria"/>
</dbReference>
<dbReference type="EMBL" id="AP014800">
    <property type="protein sequence ID" value="BAQ68908.1"/>
    <property type="molecule type" value="Genomic_DNA"/>
</dbReference>
<feature type="signal peptide" evidence="1">
    <location>
        <begin position="1"/>
        <end position="18"/>
    </location>
</feature>
<dbReference type="InterPro" id="IPR051043">
    <property type="entry name" value="Sulfatase_Mod_Factor_Kinase"/>
</dbReference>
<feature type="chain" id="PRO_5002300951" description="Sulfatase-modifying factor enzyme-like domain-containing protein" evidence="1">
    <location>
        <begin position="19"/>
        <end position="520"/>
    </location>
</feature>
<protein>
    <recommendedName>
        <fullName evidence="2">Sulfatase-modifying factor enzyme-like domain-containing protein</fullName>
    </recommendedName>
</protein>
<dbReference type="Gene3D" id="3.90.1580.10">
    <property type="entry name" value="paralog of FGE (formylglycine-generating enzyme)"/>
    <property type="match status" value="1"/>
</dbReference>
<evidence type="ECO:0000256" key="1">
    <source>
        <dbReference type="SAM" id="SignalP"/>
    </source>
</evidence>